<comment type="caution">
    <text evidence="2">The sequence shown here is derived from an EMBL/GenBank/DDBJ whole genome shotgun (WGS) entry which is preliminary data.</text>
</comment>
<dbReference type="GO" id="GO:0015628">
    <property type="term" value="P:protein secretion by the type II secretion system"/>
    <property type="evidence" value="ECO:0007669"/>
    <property type="project" value="TreeGrafter"/>
</dbReference>
<dbReference type="AlphaFoldDB" id="A0A2V3W040"/>
<dbReference type="GO" id="GO:0015627">
    <property type="term" value="C:type II protein secretion system complex"/>
    <property type="evidence" value="ECO:0007669"/>
    <property type="project" value="TreeGrafter"/>
</dbReference>
<dbReference type="InterPro" id="IPR004509">
    <property type="entry name" value="Competence_ComEA_HhH"/>
</dbReference>
<dbReference type="InterPro" id="IPR051675">
    <property type="entry name" value="Endo/Exo/Phosphatase_dom_1"/>
</dbReference>
<name>A0A2V3W040_9BACI</name>
<feature type="domain" description="Helix-hairpin-helix DNA-binding motif class 1" evidence="1">
    <location>
        <begin position="124"/>
        <end position="143"/>
    </location>
</feature>
<keyword evidence="3" id="KW-1185">Reference proteome</keyword>
<dbReference type="GO" id="GO:0003677">
    <property type="term" value="F:DNA binding"/>
    <property type="evidence" value="ECO:0007669"/>
    <property type="project" value="InterPro"/>
</dbReference>
<dbReference type="NCBIfam" id="TIGR00426">
    <property type="entry name" value="competence protein ComEA helix-hairpin-helix repeat region"/>
    <property type="match status" value="1"/>
</dbReference>
<dbReference type="GO" id="GO:0006281">
    <property type="term" value="P:DNA repair"/>
    <property type="evidence" value="ECO:0007669"/>
    <property type="project" value="InterPro"/>
</dbReference>
<evidence type="ECO:0000313" key="2">
    <source>
        <dbReference type="EMBL" id="PXW86554.1"/>
    </source>
</evidence>
<evidence type="ECO:0000313" key="3">
    <source>
        <dbReference type="Proteomes" id="UP000247978"/>
    </source>
</evidence>
<dbReference type="Pfam" id="PF10531">
    <property type="entry name" value="SLBB"/>
    <property type="match status" value="1"/>
</dbReference>
<dbReference type="InterPro" id="IPR003583">
    <property type="entry name" value="Hlx-hairpin-Hlx_DNA-bd_motif"/>
</dbReference>
<accession>A0A2V3W040</accession>
<dbReference type="PANTHER" id="PTHR21180">
    <property type="entry name" value="ENDONUCLEASE/EXONUCLEASE/PHOSPHATASE FAMILY DOMAIN-CONTAINING PROTEIN 1"/>
    <property type="match status" value="1"/>
</dbReference>
<reference evidence="2 3" key="1">
    <citation type="submission" date="2018-05" db="EMBL/GenBank/DDBJ databases">
        <title>Genomic Encyclopedia of Type Strains, Phase IV (KMG-IV): sequencing the most valuable type-strain genomes for metagenomic binning, comparative biology and taxonomic classification.</title>
        <authorList>
            <person name="Goeker M."/>
        </authorList>
    </citation>
    <scope>NUCLEOTIDE SEQUENCE [LARGE SCALE GENOMIC DNA]</scope>
    <source>
        <strain evidence="2 3">DSM 28556</strain>
    </source>
</reference>
<dbReference type="Proteomes" id="UP000247978">
    <property type="component" value="Unassembled WGS sequence"/>
</dbReference>
<feature type="domain" description="Helix-hairpin-helix DNA-binding motif class 1" evidence="1">
    <location>
        <begin position="154"/>
        <end position="173"/>
    </location>
</feature>
<proteinExistence type="predicted"/>
<organism evidence="2 3">
    <name type="scientific">Pseudogracilibacillus auburnensis</name>
    <dbReference type="NCBI Taxonomy" id="1494959"/>
    <lineage>
        <taxon>Bacteria</taxon>
        <taxon>Bacillati</taxon>
        <taxon>Bacillota</taxon>
        <taxon>Bacilli</taxon>
        <taxon>Bacillales</taxon>
        <taxon>Bacillaceae</taxon>
        <taxon>Pseudogracilibacillus</taxon>
    </lineage>
</organism>
<dbReference type="SUPFAM" id="SSF47781">
    <property type="entry name" value="RuvA domain 2-like"/>
    <property type="match status" value="1"/>
</dbReference>
<dbReference type="Pfam" id="PF12836">
    <property type="entry name" value="HHH_3"/>
    <property type="match status" value="1"/>
</dbReference>
<dbReference type="EMBL" id="QJJQ01000007">
    <property type="protein sequence ID" value="PXW86554.1"/>
    <property type="molecule type" value="Genomic_DNA"/>
</dbReference>
<protein>
    <submittedName>
        <fullName evidence="2">Competence protein ComEA</fullName>
    </submittedName>
</protein>
<dbReference type="InterPro" id="IPR019554">
    <property type="entry name" value="Soluble_ligand-bd"/>
</dbReference>
<dbReference type="InterPro" id="IPR010994">
    <property type="entry name" value="RuvA_2-like"/>
</dbReference>
<dbReference type="PANTHER" id="PTHR21180:SF32">
    <property type="entry name" value="ENDONUCLEASE_EXONUCLEASE_PHOSPHATASE FAMILY DOMAIN-CONTAINING PROTEIN 1"/>
    <property type="match status" value="1"/>
</dbReference>
<gene>
    <name evidence="2" type="ORF">DFR56_10773</name>
</gene>
<dbReference type="Gene3D" id="1.10.150.280">
    <property type="entry name" value="AF1531-like domain"/>
    <property type="match status" value="1"/>
</dbReference>
<dbReference type="SMART" id="SM00278">
    <property type="entry name" value="HhH1"/>
    <property type="match status" value="2"/>
</dbReference>
<sequence>MKKEEPLDVQTEADFEQAIELVDEEVEAEQLDTSIIVDIKGEVQKPGVYEVDQHVRVSDAISIAGGFTEDADQTQMNLAQRVHDEMVIIVPKEGEEIIAVSTPGETTTTDEDRNKIRINQATLEEIQTLNGIGPKKAQAIIDYREEHGSFQSVEDLIEVNGIGEKTVENMKESIIVP</sequence>
<evidence type="ECO:0000259" key="1">
    <source>
        <dbReference type="SMART" id="SM00278"/>
    </source>
</evidence>